<evidence type="ECO:0000313" key="1">
    <source>
        <dbReference type="EMBL" id="QYZ79157.1"/>
    </source>
</evidence>
<dbReference type="AlphaFoldDB" id="A0A8G1EGP9"/>
<sequence length="172" mass="19721">MKKEYVALLLVSCFLAVSVGLILVGQDIRSSHQIRTGKTDTLSDETWYDVVEKIQEREEVVCTYGTLPDLTDETHRRAWISRLQAYTTVQKKEMMPYLYPDGPILSLGYDVQGYVKVMVRENYTASENETGVWYRILKLYGEKRGIKDIPVKIVVTSDRTPEINIPVTLQTP</sequence>
<reference evidence="1" key="1">
    <citation type="journal article" date="2005" name="Int. J. Syst. Evol. Microbiol.">
        <title>Methanofollis formosanus sp. nov., isolated from a fish pond.</title>
        <authorList>
            <person name="Wu S.Y."/>
            <person name="Chen S.C."/>
            <person name="Lai M.C."/>
        </authorList>
    </citation>
    <scope>NUCLEOTIDE SEQUENCE</scope>
    <source>
        <strain evidence="1">ML15</strain>
    </source>
</reference>
<dbReference type="EMBL" id="CP037968">
    <property type="protein sequence ID" value="QYZ79157.1"/>
    <property type="molecule type" value="Genomic_DNA"/>
</dbReference>
<evidence type="ECO:0000313" key="2">
    <source>
        <dbReference type="Proteomes" id="UP000826709"/>
    </source>
</evidence>
<dbReference type="KEGG" id="mfk:E2N92_06780"/>
<gene>
    <name evidence="1" type="ORF">E2N92_06780</name>
</gene>
<dbReference type="RefSeq" id="WP_220680461.1">
    <property type="nucleotide sequence ID" value="NZ_CP037968.1"/>
</dbReference>
<dbReference type="Proteomes" id="UP000826709">
    <property type="component" value="Chromosome"/>
</dbReference>
<proteinExistence type="predicted"/>
<name>A0A8G1EGP9_9EURY</name>
<organism evidence="1 2">
    <name type="scientific">Methanofollis formosanus</name>
    <dbReference type="NCBI Taxonomy" id="299308"/>
    <lineage>
        <taxon>Archaea</taxon>
        <taxon>Methanobacteriati</taxon>
        <taxon>Methanobacteriota</taxon>
        <taxon>Stenosarchaea group</taxon>
        <taxon>Methanomicrobia</taxon>
        <taxon>Methanomicrobiales</taxon>
        <taxon>Methanomicrobiaceae</taxon>
        <taxon>Methanofollis</taxon>
    </lineage>
</organism>
<keyword evidence="2" id="KW-1185">Reference proteome</keyword>
<dbReference type="OrthoDB" id="137839at2157"/>
<accession>A0A8G1EGP9</accession>
<protein>
    <submittedName>
        <fullName evidence="1">Uncharacterized protein</fullName>
    </submittedName>
</protein>
<reference evidence="1" key="2">
    <citation type="submission" date="2019-03" db="EMBL/GenBank/DDBJ databases">
        <authorList>
            <person name="Chen S.-C."/>
            <person name="Wu S.-Y."/>
            <person name="Lai M.-C."/>
        </authorList>
    </citation>
    <scope>NUCLEOTIDE SEQUENCE</scope>
    <source>
        <strain evidence="1">ML15</strain>
    </source>
</reference>